<dbReference type="InterPro" id="IPR022907">
    <property type="entry name" value="VapC_family"/>
</dbReference>
<comment type="similarity">
    <text evidence="7 8">Belongs to the PINc/VapC protein family.</text>
</comment>
<feature type="binding site" evidence="8">
    <location>
        <position position="20"/>
    </location>
    <ligand>
        <name>Mg(2+)</name>
        <dbReference type="ChEBI" id="CHEBI:18420"/>
    </ligand>
</feature>
<feature type="domain" description="PIN" evidence="9">
    <location>
        <begin position="17"/>
        <end position="136"/>
    </location>
</feature>
<dbReference type="GO" id="GO:0016787">
    <property type="term" value="F:hydrolase activity"/>
    <property type="evidence" value="ECO:0007669"/>
    <property type="project" value="UniProtKB-KW"/>
</dbReference>
<dbReference type="AlphaFoldDB" id="A0A285HHI3"/>
<dbReference type="GO" id="GO:0004540">
    <property type="term" value="F:RNA nuclease activity"/>
    <property type="evidence" value="ECO:0007669"/>
    <property type="project" value="InterPro"/>
</dbReference>
<dbReference type="PANTHER" id="PTHR33653:SF1">
    <property type="entry name" value="RIBONUCLEASE VAPC2"/>
    <property type="match status" value="1"/>
</dbReference>
<evidence type="ECO:0000256" key="7">
    <source>
        <dbReference type="ARBA" id="ARBA00038093"/>
    </source>
</evidence>
<dbReference type="InterPro" id="IPR029060">
    <property type="entry name" value="PIN-like_dom_sf"/>
</dbReference>
<comment type="function">
    <text evidence="8">Toxic component of a toxin-antitoxin (TA) system. An RNase.</text>
</comment>
<proteinExistence type="inferred from homology"/>
<evidence type="ECO:0000313" key="11">
    <source>
        <dbReference type="Proteomes" id="UP000219612"/>
    </source>
</evidence>
<dbReference type="SUPFAM" id="SSF88723">
    <property type="entry name" value="PIN domain-like"/>
    <property type="match status" value="1"/>
</dbReference>
<keyword evidence="5 8" id="KW-0378">Hydrolase</keyword>
<name>A0A285HHI3_9ACTN</name>
<dbReference type="Pfam" id="PF01850">
    <property type="entry name" value="PIN"/>
    <property type="match status" value="1"/>
</dbReference>
<dbReference type="InterPro" id="IPR050556">
    <property type="entry name" value="Type_II_TA_system_RNase"/>
</dbReference>
<protein>
    <recommendedName>
        <fullName evidence="8">Ribonuclease VapC</fullName>
        <shortName evidence="8">RNase VapC</shortName>
        <ecNumber evidence="8">3.1.-.-</ecNumber>
    </recommendedName>
    <alternativeName>
        <fullName evidence="8">Toxin VapC</fullName>
    </alternativeName>
</protein>
<comment type="cofactor">
    <cofactor evidence="1 8">
        <name>Mg(2+)</name>
        <dbReference type="ChEBI" id="CHEBI:18420"/>
    </cofactor>
</comment>
<evidence type="ECO:0000256" key="6">
    <source>
        <dbReference type="ARBA" id="ARBA00022842"/>
    </source>
</evidence>
<evidence type="ECO:0000313" key="10">
    <source>
        <dbReference type="EMBL" id="SNY35063.1"/>
    </source>
</evidence>
<dbReference type="HAMAP" id="MF_00265">
    <property type="entry name" value="VapC_Nob1"/>
    <property type="match status" value="1"/>
</dbReference>
<keyword evidence="4 8" id="KW-0479">Metal-binding</keyword>
<gene>
    <name evidence="8" type="primary">vapC</name>
    <name evidence="10" type="ORF">SAMN05421748_104378</name>
</gene>
<evidence type="ECO:0000256" key="3">
    <source>
        <dbReference type="ARBA" id="ARBA00022722"/>
    </source>
</evidence>
<keyword evidence="8" id="KW-0800">Toxin</keyword>
<dbReference type="PANTHER" id="PTHR33653">
    <property type="entry name" value="RIBONUCLEASE VAPC2"/>
    <property type="match status" value="1"/>
</dbReference>
<keyword evidence="2 8" id="KW-1277">Toxin-antitoxin system</keyword>
<keyword evidence="11" id="KW-1185">Reference proteome</keyword>
<dbReference type="EC" id="3.1.-.-" evidence="8"/>
<keyword evidence="3 8" id="KW-0540">Nuclease</keyword>
<dbReference type="Gene3D" id="3.40.50.1010">
    <property type="entry name" value="5'-nuclease"/>
    <property type="match status" value="1"/>
</dbReference>
<sequence length="152" mass="16838">MSEEPSDEKAATIPAKYLADTSALVRLLTNPAVSQAWSSRVNAGLVATCTVTEIELLYTVRSMTERVRQKKLLLDAFCWVVMPEKVFKEAEELQESLTLAGTHRSAGPVDLLTAVTARQHGLELLHYDADFERVAALTKQPHCWLAKRGSID</sequence>
<organism evidence="10 11">
    <name type="scientific">Paractinoplanes atraurantiacus</name>
    <dbReference type="NCBI Taxonomy" id="1036182"/>
    <lineage>
        <taxon>Bacteria</taxon>
        <taxon>Bacillati</taxon>
        <taxon>Actinomycetota</taxon>
        <taxon>Actinomycetes</taxon>
        <taxon>Micromonosporales</taxon>
        <taxon>Micromonosporaceae</taxon>
        <taxon>Paractinoplanes</taxon>
    </lineage>
</organism>
<evidence type="ECO:0000256" key="8">
    <source>
        <dbReference type="HAMAP-Rule" id="MF_00265"/>
    </source>
</evidence>
<dbReference type="InterPro" id="IPR002716">
    <property type="entry name" value="PIN_dom"/>
</dbReference>
<evidence type="ECO:0000256" key="1">
    <source>
        <dbReference type="ARBA" id="ARBA00001946"/>
    </source>
</evidence>
<dbReference type="GO" id="GO:0000287">
    <property type="term" value="F:magnesium ion binding"/>
    <property type="evidence" value="ECO:0007669"/>
    <property type="project" value="UniProtKB-UniRule"/>
</dbReference>
<dbReference type="Proteomes" id="UP000219612">
    <property type="component" value="Unassembled WGS sequence"/>
</dbReference>
<evidence type="ECO:0000256" key="4">
    <source>
        <dbReference type="ARBA" id="ARBA00022723"/>
    </source>
</evidence>
<accession>A0A285HHI3</accession>
<dbReference type="CDD" id="cd18755">
    <property type="entry name" value="PIN_MtVapC3_VapC21-like"/>
    <property type="match status" value="1"/>
</dbReference>
<dbReference type="GO" id="GO:0090729">
    <property type="term" value="F:toxin activity"/>
    <property type="evidence" value="ECO:0007669"/>
    <property type="project" value="UniProtKB-KW"/>
</dbReference>
<evidence type="ECO:0000256" key="2">
    <source>
        <dbReference type="ARBA" id="ARBA00022649"/>
    </source>
</evidence>
<keyword evidence="6 8" id="KW-0460">Magnesium</keyword>
<feature type="binding site" evidence="8">
    <location>
        <position position="110"/>
    </location>
    <ligand>
        <name>Mg(2+)</name>
        <dbReference type="ChEBI" id="CHEBI:18420"/>
    </ligand>
</feature>
<evidence type="ECO:0000259" key="9">
    <source>
        <dbReference type="Pfam" id="PF01850"/>
    </source>
</evidence>
<reference evidence="10 11" key="1">
    <citation type="submission" date="2017-09" db="EMBL/GenBank/DDBJ databases">
        <authorList>
            <person name="Ehlers B."/>
            <person name="Leendertz F.H."/>
        </authorList>
    </citation>
    <scope>NUCLEOTIDE SEQUENCE [LARGE SCALE GENOMIC DNA]</scope>
    <source>
        <strain evidence="10 11">CGMCC 4.6857</strain>
    </source>
</reference>
<dbReference type="EMBL" id="OBDY01000004">
    <property type="protein sequence ID" value="SNY35063.1"/>
    <property type="molecule type" value="Genomic_DNA"/>
</dbReference>
<evidence type="ECO:0000256" key="5">
    <source>
        <dbReference type="ARBA" id="ARBA00022801"/>
    </source>
</evidence>
<dbReference type="RefSeq" id="WP_218854394.1">
    <property type="nucleotide sequence ID" value="NZ_OBDY01000004.1"/>
</dbReference>